<evidence type="ECO:0000256" key="1">
    <source>
        <dbReference type="ARBA" id="ARBA00023125"/>
    </source>
</evidence>
<dbReference type="InterPro" id="IPR001867">
    <property type="entry name" value="OmpR/PhoB-type_DNA-bd"/>
</dbReference>
<dbReference type="InterPro" id="IPR016032">
    <property type="entry name" value="Sig_transdc_resp-reg_C-effctor"/>
</dbReference>
<dbReference type="GO" id="GO:0006355">
    <property type="term" value="P:regulation of DNA-templated transcription"/>
    <property type="evidence" value="ECO:0007669"/>
    <property type="project" value="InterPro"/>
</dbReference>
<evidence type="ECO:0000313" key="4">
    <source>
        <dbReference type="EMBL" id="OGK20999.1"/>
    </source>
</evidence>
<evidence type="ECO:0000313" key="5">
    <source>
        <dbReference type="Proteomes" id="UP000177026"/>
    </source>
</evidence>
<dbReference type="PROSITE" id="PS51755">
    <property type="entry name" value="OMPR_PHOB"/>
    <property type="match status" value="1"/>
</dbReference>
<dbReference type="EMBL" id="MFZI01000023">
    <property type="protein sequence ID" value="OGK20999.1"/>
    <property type="molecule type" value="Genomic_DNA"/>
</dbReference>
<evidence type="ECO:0000259" key="3">
    <source>
        <dbReference type="PROSITE" id="PS51755"/>
    </source>
</evidence>
<dbReference type="Pfam" id="PF00486">
    <property type="entry name" value="Trans_reg_C"/>
    <property type="match status" value="1"/>
</dbReference>
<keyword evidence="1 2" id="KW-0238">DNA-binding</keyword>
<dbReference type="GO" id="GO:0003677">
    <property type="term" value="F:DNA binding"/>
    <property type="evidence" value="ECO:0007669"/>
    <property type="project" value="UniProtKB-UniRule"/>
</dbReference>
<dbReference type="SUPFAM" id="SSF46894">
    <property type="entry name" value="C-terminal effector domain of the bipartite response regulators"/>
    <property type="match status" value="1"/>
</dbReference>
<feature type="domain" description="OmpR/PhoB-type" evidence="3">
    <location>
        <begin position="298"/>
        <end position="402"/>
    </location>
</feature>
<accession>A0A1F7GPR9</accession>
<gene>
    <name evidence="4" type="ORF">A2866_02685</name>
</gene>
<organism evidence="4 5">
    <name type="scientific">Candidatus Roizmanbacteria bacterium RIFCSPHIGHO2_01_FULL_39_8</name>
    <dbReference type="NCBI Taxonomy" id="1802033"/>
    <lineage>
        <taxon>Bacteria</taxon>
        <taxon>Candidatus Roizmaniibacteriota</taxon>
    </lineage>
</organism>
<dbReference type="InterPro" id="IPR036388">
    <property type="entry name" value="WH-like_DNA-bd_sf"/>
</dbReference>
<dbReference type="AlphaFoldDB" id="A0A1F7GPR9"/>
<comment type="caution">
    <text evidence="4">The sequence shown here is derived from an EMBL/GenBank/DDBJ whole genome shotgun (WGS) entry which is preliminary data.</text>
</comment>
<dbReference type="SMART" id="SM00862">
    <property type="entry name" value="Trans_reg_C"/>
    <property type="match status" value="1"/>
</dbReference>
<evidence type="ECO:0000256" key="2">
    <source>
        <dbReference type="PROSITE-ProRule" id="PRU01091"/>
    </source>
</evidence>
<name>A0A1F7GPR9_9BACT</name>
<proteinExistence type="predicted"/>
<protein>
    <recommendedName>
        <fullName evidence="3">OmpR/PhoB-type domain-containing protein</fullName>
    </recommendedName>
</protein>
<reference evidence="4 5" key="1">
    <citation type="journal article" date="2016" name="Nat. Commun.">
        <title>Thousands of microbial genomes shed light on interconnected biogeochemical processes in an aquifer system.</title>
        <authorList>
            <person name="Anantharaman K."/>
            <person name="Brown C.T."/>
            <person name="Hug L.A."/>
            <person name="Sharon I."/>
            <person name="Castelle C.J."/>
            <person name="Probst A.J."/>
            <person name="Thomas B.C."/>
            <person name="Singh A."/>
            <person name="Wilkins M.J."/>
            <person name="Karaoz U."/>
            <person name="Brodie E.L."/>
            <person name="Williams K.H."/>
            <person name="Hubbard S.S."/>
            <person name="Banfield J.F."/>
        </authorList>
    </citation>
    <scope>NUCLEOTIDE SEQUENCE [LARGE SCALE GENOMIC DNA]</scope>
</reference>
<dbReference type="Gene3D" id="1.10.10.10">
    <property type="entry name" value="Winged helix-like DNA-binding domain superfamily/Winged helix DNA-binding domain"/>
    <property type="match status" value="1"/>
</dbReference>
<sequence length="403" mass="47756">MTEPPIHPHSFRKMVEGWISFLPYREMGFFMMPPKTGVERRILQFIEDKKLHIIFGLKKRTICIHLDLYEEPKIEKYRLFSELQSQLKRGVKREDISFEGNDLIVLMSTLRENGFDIALFVTGADRMIQNLDFTLFKELVSLNERFDNLSILVFTGVYLLEKRTKSKLFEKNPLAANFFYIPLYSIEDSTQFIKYLEEKWNMHINRKQKEWILKNCSGRLGWIKNAMRLIRERSKITPGEIAEDVSMIDRAQTMVQVFSQEIRKLLEAISQGGYQTQDKDTLYLEYLTKLGLLKKEKGEYIIYPPYLSTIVKKHKQEDEINLNYHLVLSDQEYRVFTHLQKNLNTIVGRDVIAERIWESDVEEKYSEWAIDQLLHRVRTKLIAMKSPYALRTKKGMGFVLLQK</sequence>
<feature type="DNA-binding region" description="OmpR/PhoB-type" evidence="2">
    <location>
        <begin position="298"/>
        <end position="402"/>
    </location>
</feature>
<dbReference type="Proteomes" id="UP000177026">
    <property type="component" value="Unassembled WGS sequence"/>
</dbReference>
<dbReference type="GO" id="GO:0000160">
    <property type="term" value="P:phosphorelay signal transduction system"/>
    <property type="evidence" value="ECO:0007669"/>
    <property type="project" value="InterPro"/>
</dbReference>